<dbReference type="Gene3D" id="1.10.196.10">
    <property type="match status" value="1"/>
</dbReference>
<dbReference type="GO" id="GO:0005886">
    <property type="term" value="C:plasma membrane"/>
    <property type="evidence" value="ECO:0007669"/>
    <property type="project" value="UniProtKB-ARBA"/>
</dbReference>
<evidence type="ECO:0000256" key="13">
    <source>
        <dbReference type="SAM" id="MobiDB-lite"/>
    </source>
</evidence>
<accession>A0A8B9IB83</accession>
<evidence type="ECO:0000256" key="7">
    <source>
        <dbReference type="ARBA" id="ARBA00022700"/>
    </source>
</evidence>
<dbReference type="InterPro" id="IPR024066">
    <property type="entry name" value="RGS_subdom1/3"/>
</dbReference>
<protein>
    <recommendedName>
        <fullName evidence="12">Regulator of G-protein signaling 3</fullName>
    </recommendedName>
</protein>
<dbReference type="SUPFAM" id="SSF50156">
    <property type="entry name" value="PDZ domain-like"/>
    <property type="match status" value="1"/>
</dbReference>
<dbReference type="SUPFAM" id="SSF48097">
    <property type="entry name" value="Regulator of G-protein signaling, RGS"/>
    <property type="match status" value="1"/>
</dbReference>
<evidence type="ECO:0000256" key="5">
    <source>
        <dbReference type="ARBA" id="ARBA00022490"/>
    </source>
</evidence>
<dbReference type="FunFam" id="2.30.42.10:FF:000098">
    <property type="entry name" value="regulator of G-protein signaling 3 isoform X1"/>
    <property type="match status" value="1"/>
</dbReference>
<dbReference type="FunFam" id="1.10.167.10:FF:000001">
    <property type="entry name" value="Putative regulator of g-protein signaling 12"/>
    <property type="match status" value="1"/>
</dbReference>
<feature type="compositionally biased region" description="Acidic residues" evidence="13">
    <location>
        <begin position="586"/>
        <end position="612"/>
    </location>
</feature>
<feature type="compositionally biased region" description="Polar residues" evidence="13">
    <location>
        <begin position="510"/>
        <end position="523"/>
    </location>
</feature>
<feature type="region of interest" description="Disordered" evidence="13">
    <location>
        <begin position="508"/>
        <end position="537"/>
    </location>
</feature>
<proteinExistence type="predicted"/>
<dbReference type="PROSITE" id="PS50132">
    <property type="entry name" value="RGS"/>
    <property type="match status" value="1"/>
</dbReference>
<feature type="domain" description="RGS" evidence="15">
    <location>
        <begin position="776"/>
        <end position="892"/>
    </location>
</feature>
<dbReference type="PROSITE" id="PS50106">
    <property type="entry name" value="PDZ"/>
    <property type="match status" value="1"/>
</dbReference>
<dbReference type="GO" id="GO:0005096">
    <property type="term" value="F:GTPase activator activity"/>
    <property type="evidence" value="ECO:0007669"/>
    <property type="project" value="UniProtKB-ARBA"/>
</dbReference>
<evidence type="ECO:0000259" key="15">
    <source>
        <dbReference type="PROSITE" id="PS50132"/>
    </source>
</evidence>
<dbReference type="InterPro" id="IPR016137">
    <property type="entry name" value="RGS"/>
</dbReference>
<dbReference type="PRINTS" id="PR01301">
    <property type="entry name" value="RGSPROTEIN"/>
</dbReference>
<keyword evidence="5" id="KW-0963">Cytoplasm</keyword>
<dbReference type="PANTHER" id="PTHR46848:SF1">
    <property type="entry name" value="REGULATOR OF G-PROTEIN SIGNALING 3"/>
    <property type="match status" value="1"/>
</dbReference>
<gene>
    <name evidence="16" type="primary">RGS3</name>
</gene>
<dbReference type="Pfam" id="PF00615">
    <property type="entry name" value="RGS"/>
    <property type="match status" value="1"/>
</dbReference>
<dbReference type="AlphaFoldDB" id="A0A8B9IB83"/>
<evidence type="ECO:0000256" key="6">
    <source>
        <dbReference type="ARBA" id="ARBA00022553"/>
    </source>
</evidence>
<reference evidence="16" key="2">
    <citation type="submission" date="2025-09" db="UniProtKB">
        <authorList>
            <consortium name="Ensembl"/>
        </authorList>
    </citation>
    <scope>IDENTIFICATION</scope>
</reference>
<dbReference type="Gene3D" id="1.10.167.10">
    <property type="entry name" value="Regulator of G-protein Signalling 4, domain 2"/>
    <property type="match status" value="1"/>
</dbReference>
<dbReference type="GO" id="GO:0009968">
    <property type="term" value="P:negative regulation of signal transduction"/>
    <property type="evidence" value="ECO:0007669"/>
    <property type="project" value="UniProtKB-KW"/>
</dbReference>
<evidence type="ECO:0000256" key="10">
    <source>
        <dbReference type="ARBA" id="ARBA00023242"/>
    </source>
</evidence>
<reference evidence="16" key="1">
    <citation type="submission" date="2025-08" db="UniProtKB">
        <authorList>
            <consortium name="Ensembl"/>
        </authorList>
    </citation>
    <scope>IDENTIFICATION</scope>
</reference>
<dbReference type="InterPro" id="IPR036034">
    <property type="entry name" value="PDZ_sf"/>
</dbReference>
<dbReference type="InterPro" id="IPR036305">
    <property type="entry name" value="RGS_sf"/>
</dbReference>
<evidence type="ECO:0000256" key="4">
    <source>
        <dbReference type="ARBA" id="ARBA00022481"/>
    </source>
</evidence>
<dbReference type="CDD" id="cd08713">
    <property type="entry name" value="RGS_RGS3"/>
    <property type="match status" value="1"/>
</dbReference>
<keyword evidence="4" id="KW-0488">Methylation</keyword>
<evidence type="ECO:0000256" key="1">
    <source>
        <dbReference type="ARBA" id="ARBA00004123"/>
    </source>
</evidence>
<sequence>MNRFNGLCKVCSERRYRQITIPRGSDGFGFTICCDSPVRVQAVDSGGPAEKAGLQQLDTVLQLNEQPVEHWKCVELAHEIRNCPTEIILLVWRLVPQVKSGHDGMIRRSSCKSAYDLQSPPNKREKNSTMPPRAEQRRSCHVLYDGSDGLVLNGWERYTEIGKPSPNTMPPLSRVPSAADQNYIILAPLNPGSQLLRPVYQENNATVGNGCKGKSHVGSGRKSRLMKTVQTMKSYGNYQNCTIVRPHIPHSSYGTYVTLAPKVLVFPVFVQPLDLCNPARTLLLSEELLLHESRSRTIQVTLFVYSDLLLFTKEDEPGRCNVLRNPLYLQSVKLQEGLEDRKFCILYLAEKSECLLSLEAYSQEQKKRICWCLAENITKQQHPASAPTENKVSDPCGRSPAARDPCSEHHGALPAVGAFLCMSQTSLYEHRGALYAGSCPDLAVSSLQCRRAHVGAEGSWGSSIPLTPSCTTVGFHSQAQGCGEKRRVARVHLGRLFSISPPHQALAPSCSVSGQPLAGSQGTRVPGGAAEQMGPLDSKAIRRADLSPPANTKERHGALPAFVIPEVRLDSTFSQSAAGTAGGTTDGEDEEDEEEDEDEDEEEEEDDDSDENYLERSEAKRSSMIETSGCQPVYTLSVQNSLRRRTHSEGSLLQEAKSHCFTSDTTLNCSDSQGTKGHWALPSPRTLKKELTKNGGSIHQLTLLFSGHRKVRGSCDEGDETSRKKRSRSLAKDMKNRLGIFRRRNESPGANPSGKLDKVLKSLKPAPEEALKWGESLEKLLLHKYGLAAFRAFLRTEFSEENLEFWLACEEYKKIKSQSKMVSKAKKIFAEYIAIQSCKEVNLDSYTREHTKENLQNITRGCFDLAQKRIYGLMEKDSYPRFLRSDLYLDIINQKKASSPL</sequence>
<keyword evidence="7" id="KW-0734">Signal transduction inhibitor</keyword>
<keyword evidence="10" id="KW-0539">Nucleus</keyword>
<evidence type="ECO:0000256" key="9">
    <source>
        <dbReference type="ARBA" id="ARBA00023136"/>
    </source>
</evidence>
<evidence type="ECO:0000313" key="16">
    <source>
        <dbReference type="Ensembl" id="ENSABRP00000022712.1"/>
    </source>
</evidence>
<dbReference type="Ensembl" id="ENSABRT00000031899.1">
    <property type="protein sequence ID" value="ENSABRP00000022712.1"/>
    <property type="gene ID" value="ENSABRG00000019039.1"/>
</dbReference>
<comment type="function">
    <text evidence="11">Down-regulates signaling from heterotrimeric G-proteins by increasing the GTPase activity of the alpha subunits, thereby driving them into their inactive GDP-bound form. Down-regulates G-protein-mediated release of inositol phosphates and activation of MAP kinases.</text>
</comment>
<dbReference type="SMART" id="SM00315">
    <property type="entry name" value="RGS"/>
    <property type="match status" value="1"/>
</dbReference>
<evidence type="ECO:0000256" key="2">
    <source>
        <dbReference type="ARBA" id="ARBA00004170"/>
    </source>
</evidence>
<keyword evidence="8" id="KW-0832">Ubl conjugation</keyword>
<dbReference type="GeneTree" id="ENSGT00940000154416"/>
<evidence type="ECO:0000256" key="3">
    <source>
        <dbReference type="ARBA" id="ARBA00004496"/>
    </source>
</evidence>
<evidence type="ECO:0000259" key="14">
    <source>
        <dbReference type="PROSITE" id="PS50106"/>
    </source>
</evidence>
<dbReference type="FunFam" id="1.10.196.10:FF:000001">
    <property type="entry name" value="Regulator of G-protein signaling 8"/>
    <property type="match status" value="1"/>
</dbReference>
<feature type="region of interest" description="Disordered" evidence="13">
    <location>
        <begin position="112"/>
        <end position="138"/>
    </location>
</feature>
<dbReference type="SMART" id="SM00228">
    <property type="entry name" value="PDZ"/>
    <property type="match status" value="1"/>
</dbReference>
<dbReference type="InterPro" id="IPR001478">
    <property type="entry name" value="PDZ"/>
</dbReference>
<organism evidence="16 17">
    <name type="scientific">Anser brachyrhynchus</name>
    <name type="common">Pink-footed goose</name>
    <dbReference type="NCBI Taxonomy" id="132585"/>
    <lineage>
        <taxon>Eukaryota</taxon>
        <taxon>Metazoa</taxon>
        <taxon>Chordata</taxon>
        <taxon>Craniata</taxon>
        <taxon>Vertebrata</taxon>
        <taxon>Euteleostomi</taxon>
        <taxon>Archelosauria</taxon>
        <taxon>Archosauria</taxon>
        <taxon>Dinosauria</taxon>
        <taxon>Saurischia</taxon>
        <taxon>Theropoda</taxon>
        <taxon>Coelurosauria</taxon>
        <taxon>Aves</taxon>
        <taxon>Neognathae</taxon>
        <taxon>Galloanserae</taxon>
        <taxon>Anseriformes</taxon>
        <taxon>Anatidae</taxon>
        <taxon>Anserinae</taxon>
        <taxon>Anser</taxon>
    </lineage>
</organism>
<comment type="subcellular location">
    <subcellularLocation>
        <location evidence="3">Cytoplasm</location>
    </subcellularLocation>
    <subcellularLocation>
        <location evidence="2">Membrane</location>
        <topology evidence="2">Peripheral membrane protein</topology>
    </subcellularLocation>
    <subcellularLocation>
        <location evidence="1">Nucleus</location>
    </subcellularLocation>
</comment>
<feature type="domain" description="PDZ" evidence="14">
    <location>
        <begin position="18"/>
        <end position="95"/>
    </location>
</feature>
<feature type="compositionally biased region" description="Basic and acidic residues" evidence="13">
    <location>
        <begin position="613"/>
        <end position="623"/>
    </location>
</feature>
<dbReference type="Gene3D" id="2.30.42.10">
    <property type="match status" value="1"/>
</dbReference>
<dbReference type="Proteomes" id="UP000694426">
    <property type="component" value="Unplaced"/>
</dbReference>
<dbReference type="SUPFAM" id="SSF50729">
    <property type="entry name" value="PH domain-like"/>
    <property type="match status" value="1"/>
</dbReference>
<dbReference type="InterPro" id="IPR034951">
    <property type="entry name" value="RGS_RGS3"/>
</dbReference>
<dbReference type="GO" id="GO:0005634">
    <property type="term" value="C:nucleus"/>
    <property type="evidence" value="ECO:0007669"/>
    <property type="project" value="UniProtKB-SubCell"/>
</dbReference>
<dbReference type="GO" id="GO:0007186">
    <property type="term" value="P:G protein-coupled receptor signaling pathway"/>
    <property type="evidence" value="ECO:0007669"/>
    <property type="project" value="UniProtKB-ARBA"/>
</dbReference>
<feature type="region of interest" description="Disordered" evidence="13">
    <location>
        <begin position="570"/>
        <end position="626"/>
    </location>
</feature>
<evidence type="ECO:0000256" key="8">
    <source>
        <dbReference type="ARBA" id="ARBA00022843"/>
    </source>
</evidence>
<dbReference type="CDD" id="cd06711">
    <property type="entry name" value="PDZ_RGS3-like"/>
    <property type="match status" value="1"/>
</dbReference>
<dbReference type="PANTHER" id="PTHR46848">
    <property type="entry name" value="REGULATOR OF G-PROTEIN SIGNALING 3"/>
    <property type="match status" value="1"/>
</dbReference>
<dbReference type="Pfam" id="PF00595">
    <property type="entry name" value="PDZ"/>
    <property type="match status" value="1"/>
</dbReference>
<feature type="region of interest" description="Disordered" evidence="13">
    <location>
        <begin position="711"/>
        <end position="730"/>
    </location>
</feature>
<keyword evidence="6" id="KW-0597">Phosphoprotein</keyword>
<evidence type="ECO:0000256" key="11">
    <source>
        <dbReference type="ARBA" id="ARBA00055005"/>
    </source>
</evidence>
<dbReference type="InterPro" id="IPR044926">
    <property type="entry name" value="RGS_subdomain_2"/>
</dbReference>
<evidence type="ECO:0000256" key="12">
    <source>
        <dbReference type="ARBA" id="ARBA00070073"/>
    </source>
</evidence>
<name>A0A8B9IB83_9AVES</name>
<dbReference type="GO" id="GO:0005737">
    <property type="term" value="C:cytoplasm"/>
    <property type="evidence" value="ECO:0007669"/>
    <property type="project" value="UniProtKB-SubCell"/>
</dbReference>
<evidence type="ECO:0000313" key="17">
    <source>
        <dbReference type="Proteomes" id="UP000694426"/>
    </source>
</evidence>
<keyword evidence="17" id="KW-1185">Reference proteome</keyword>
<keyword evidence="9" id="KW-0472">Membrane</keyword>
<dbReference type="FunFam" id="1.10.196.10:FF:000003">
    <property type="entry name" value="regulator of G-protein signaling 3 isoform X1"/>
    <property type="match status" value="1"/>
</dbReference>